<evidence type="ECO:0000313" key="3">
    <source>
        <dbReference type="EMBL" id="KUN63231.1"/>
    </source>
</evidence>
<evidence type="ECO:0000313" key="2">
    <source>
        <dbReference type="EMBL" id="AYC43768.1"/>
    </source>
</evidence>
<dbReference type="GeneID" id="91286868"/>
<evidence type="ECO:0000256" key="1">
    <source>
        <dbReference type="SAM" id="MobiDB-lite"/>
    </source>
</evidence>
<evidence type="ECO:0000313" key="4">
    <source>
        <dbReference type="Proteomes" id="UP000054375"/>
    </source>
</evidence>
<keyword evidence="4" id="KW-1185">Reference proteome</keyword>
<protein>
    <recommendedName>
        <fullName evidence="6">DUF5133 domain-containing protein</fullName>
    </recommendedName>
</protein>
<dbReference type="EMBL" id="CP032427">
    <property type="protein sequence ID" value="AYC43768.1"/>
    <property type="molecule type" value="Genomic_DNA"/>
</dbReference>
<dbReference type="InterPro" id="IPR033457">
    <property type="entry name" value="DUF5133"/>
</dbReference>
<dbReference type="EMBL" id="LMWV01000023">
    <property type="protein sequence ID" value="KUN63231.1"/>
    <property type="molecule type" value="Genomic_DNA"/>
</dbReference>
<name>A0A101RWX8_9ACTN</name>
<sequence>MLMAHPVLLTDLLERYEALRVLHAEDGSVEARQRLEDVSYTLCIATGTRDIDSALTAARRQLAGASDARPASGVSGARPDDDALMAGA</sequence>
<dbReference type="Proteomes" id="UP000265765">
    <property type="component" value="Chromosome"/>
</dbReference>
<dbReference type="Pfam" id="PF17196">
    <property type="entry name" value="DUF5133"/>
    <property type="match status" value="1"/>
</dbReference>
<proteinExistence type="predicted"/>
<feature type="region of interest" description="Disordered" evidence="1">
    <location>
        <begin position="63"/>
        <end position="88"/>
    </location>
</feature>
<dbReference type="KEGG" id="sge:DWG14_08076"/>
<dbReference type="OrthoDB" id="4320263at2"/>
<evidence type="ECO:0000313" key="5">
    <source>
        <dbReference type="Proteomes" id="UP000265765"/>
    </source>
</evidence>
<evidence type="ECO:0008006" key="6">
    <source>
        <dbReference type="Google" id="ProtNLM"/>
    </source>
</evidence>
<dbReference type="RefSeq" id="WP_062030739.1">
    <property type="nucleotide sequence ID" value="NZ_CP032427.1"/>
</dbReference>
<reference evidence="3 4" key="1">
    <citation type="submission" date="2015-10" db="EMBL/GenBank/DDBJ databases">
        <title>Draft genome sequence of Streptomyces griseorubiginosus DSM 40469, type strain for the species Streptomyces griseorubiginosus.</title>
        <authorList>
            <person name="Ruckert C."/>
            <person name="Winkler A."/>
            <person name="Kalinowski J."/>
            <person name="Kampfer P."/>
            <person name="Glaeser S."/>
        </authorList>
    </citation>
    <scope>NUCLEOTIDE SEQUENCE [LARGE SCALE GENOMIC DNA]</scope>
    <source>
        <strain evidence="3 4">DSM 40469</strain>
    </source>
</reference>
<reference evidence="2 5" key="2">
    <citation type="submission" date="2018-09" db="EMBL/GenBank/DDBJ databases">
        <title>Production of Trimethoprim by Streptomyces sp. 3E-1.</title>
        <authorList>
            <person name="Kang H.J."/>
            <person name="Kim S.B."/>
        </authorList>
    </citation>
    <scope>NUCLEOTIDE SEQUENCE [LARGE SCALE GENOMIC DNA]</scope>
    <source>
        <strain evidence="2 5">3E-1</strain>
    </source>
</reference>
<gene>
    <name evidence="3" type="ORF">AQJ54_28310</name>
    <name evidence="2" type="ORF">DWG14_08076</name>
</gene>
<dbReference type="Proteomes" id="UP000054375">
    <property type="component" value="Unassembled WGS sequence"/>
</dbReference>
<organism evidence="3 4">
    <name type="scientific">Streptomyces griseorubiginosus</name>
    <dbReference type="NCBI Taxonomy" id="67304"/>
    <lineage>
        <taxon>Bacteria</taxon>
        <taxon>Bacillati</taxon>
        <taxon>Actinomycetota</taxon>
        <taxon>Actinomycetes</taxon>
        <taxon>Kitasatosporales</taxon>
        <taxon>Streptomycetaceae</taxon>
        <taxon>Streptomyces</taxon>
    </lineage>
</organism>
<accession>A0A101RWX8</accession>
<dbReference type="AlphaFoldDB" id="A0A101RWX8"/>
<accession>A0A124GVS2</accession>